<dbReference type="OrthoDB" id="10550026at2759"/>
<evidence type="ECO:0000313" key="2">
    <source>
        <dbReference type="EMBL" id="KAI5068642.1"/>
    </source>
</evidence>
<feature type="compositionally biased region" description="Basic and acidic residues" evidence="1">
    <location>
        <begin position="7"/>
        <end position="44"/>
    </location>
</feature>
<organism evidence="2 3">
    <name type="scientific">Adiantum capillus-veneris</name>
    <name type="common">Maidenhair fern</name>
    <dbReference type="NCBI Taxonomy" id="13818"/>
    <lineage>
        <taxon>Eukaryota</taxon>
        <taxon>Viridiplantae</taxon>
        <taxon>Streptophyta</taxon>
        <taxon>Embryophyta</taxon>
        <taxon>Tracheophyta</taxon>
        <taxon>Polypodiopsida</taxon>
        <taxon>Polypodiidae</taxon>
        <taxon>Polypodiales</taxon>
        <taxon>Pteridineae</taxon>
        <taxon>Pteridaceae</taxon>
        <taxon>Vittarioideae</taxon>
        <taxon>Adiantum</taxon>
    </lineage>
</organism>
<proteinExistence type="predicted"/>
<protein>
    <submittedName>
        <fullName evidence="2">Uncharacterized protein</fullName>
    </submittedName>
</protein>
<accession>A0A9D4UJ33</accession>
<name>A0A9D4UJ33_ADICA</name>
<sequence length="121" mass="14237">MKAKKTKKEEVAKAKEEKRLEKEAKKKEALAEKETSRQRREDAQQAKQARQNWEIQQQQFGNHLRSVLWEGGSLRGLVYKPLHMDQPFHATARRKQLEKIACNIINFEQTLLSLDLFSYLS</sequence>
<keyword evidence="3" id="KW-1185">Reference proteome</keyword>
<reference evidence="2" key="1">
    <citation type="submission" date="2021-01" db="EMBL/GenBank/DDBJ databases">
        <title>Adiantum capillus-veneris genome.</title>
        <authorList>
            <person name="Fang Y."/>
            <person name="Liao Q."/>
        </authorList>
    </citation>
    <scope>NUCLEOTIDE SEQUENCE</scope>
    <source>
        <strain evidence="2">H3</strain>
        <tissue evidence="2">Leaf</tissue>
    </source>
</reference>
<dbReference type="Proteomes" id="UP000886520">
    <property type="component" value="Chromosome 16"/>
</dbReference>
<evidence type="ECO:0000256" key="1">
    <source>
        <dbReference type="SAM" id="MobiDB-lite"/>
    </source>
</evidence>
<evidence type="ECO:0000313" key="3">
    <source>
        <dbReference type="Proteomes" id="UP000886520"/>
    </source>
</evidence>
<gene>
    <name evidence="2" type="ORF">GOP47_0016987</name>
</gene>
<feature type="region of interest" description="Disordered" evidence="1">
    <location>
        <begin position="1"/>
        <end position="52"/>
    </location>
</feature>
<dbReference type="EMBL" id="JABFUD020000016">
    <property type="protein sequence ID" value="KAI5068642.1"/>
    <property type="molecule type" value="Genomic_DNA"/>
</dbReference>
<dbReference type="AlphaFoldDB" id="A0A9D4UJ33"/>
<comment type="caution">
    <text evidence="2">The sequence shown here is derived from an EMBL/GenBank/DDBJ whole genome shotgun (WGS) entry which is preliminary data.</text>
</comment>